<reference evidence="2 3" key="1">
    <citation type="journal article" date="2016" name="Mol. Biol. Evol.">
        <title>Comparative Genomics of Early-Diverging Mushroom-Forming Fungi Provides Insights into the Origins of Lignocellulose Decay Capabilities.</title>
        <authorList>
            <person name="Nagy L.G."/>
            <person name="Riley R."/>
            <person name="Tritt A."/>
            <person name="Adam C."/>
            <person name="Daum C."/>
            <person name="Floudas D."/>
            <person name="Sun H."/>
            <person name="Yadav J.S."/>
            <person name="Pangilinan J."/>
            <person name="Larsson K.H."/>
            <person name="Matsuura K."/>
            <person name="Barry K."/>
            <person name="Labutti K."/>
            <person name="Kuo R."/>
            <person name="Ohm R.A."/>
            <person name="Bhattacharya S.S."/>
            <person name="Shirouzu T."/>
            <person name="Yoshinaga Y."/>
            <person name="Martin F.M."/>
            <person name="Grigoriev I.V."/>
            <person name="Hibbett D.S."/>
        </authorList>
    </citation>
    <scope>NUCLEOTIDE SEQUENCE [LARGE SCALE GENOMIC DNA]</scope>
    <source>
        <strain evidence="2 3">HHB12733</strain>
    </source>
</reference>
<feature type="region of interest" description="Disordered" evidence="1">
    <location>
        <begin position="26"/>
        <end position="83"/>
    </location>
</feature>
<dbReference type="AlphaFoldDB" id="A0A165HPX9"/>
<evidence type="ECO:0000313" key="2">
    <source>
        <dbReference type="EMBL" id="KZT59585.1"/>
    </source>
</evidence>
<organism evidence="2 3">
    <name type="scientific">Calocera cornea HHB12733</name>
    <dbReference type="NCBI Taxonomy" id="1353952"/>
    <lineage>
        <taxon>Eukaryota</taxon>
        <taxon>Fungi</taxon>
        <taxon>Dikarya</taxon>
        <taxon>Basidiomycota</taxon>
        <taxon>Agaricomycotina</taxon>
        <taxon>Dacrymycetes</taxon>
        <taxon>Dacrymycetales</taxon>
        <taxon>Dacrymycetaceae</taxon>
        <taxon>Calocera</taxon>
    </lineage>
</organism>
<dbReference type="InParanoid" id="A0A165HPX9"/>
<protein>
    <submittedName>
        <fullName evidence="2">Uncharacterized protein</fullName>
    </submittedName>
</protein>
<feature type="compositionally biased region" description="Basic residues" evidence="1">
    <location>
        <begin position="74"/>
        <end position="83"/>
    </location>
</feature>
<accession>A0A165HPX9</accession>
<feature type="compositionally biased region" description="Basic and acidic residues" evidence="1">
    <location>
        <begin position="138"/>
        <end position="156"/>
    </location>
</feature>
<evidence type="ECO:0000313" key="3">
    <source>
        <dbReference type="Proteomes" id="UP000076842"/>
    </source>
</evidence>
<dbReference type="Proteomes" id="UP000076842">
    <property type="component" value="Unassembled WGS sequence"/>
</dbReference>
<evidence type="ECO:0000256" key="1">
    <source>
        <dbReference type="SAM" id="MobiDB-lite"/>
    </source>
</evidence>
<feature type="compositionally biased region" description="Basic residues" evidence="1">
    <location>
        <begin position="123"/>
        <end position="137"/>
    </location>
</feature>
<feature type="compositionally biased region" description="Low complexity" evidence="1">
    <location>
        <begin position="26"/>
        <end position="35"/>
    </location>
</feature>
<gene>
    <name evidence="2" type="ORF">CALCODRAFT_481474</name>
</gene>
<keyword evidence="3" id="KW-1185">Reference proteome</keyword>
<name>A0A165HPX9_9BASI</name>
<dbReference type="EMBL" id="KV423939">
    <property type="protein sequence ID" value="KZT59585.1"/>
    <property type="molecule type" value="Genomic_DNA"/>
</dbReference>
<feature type="region of interest" description="Disordered" evidence="1">
    <location>
        <begin position="111"/>
        <end position="156"/>
    </location>
</feature>
<proteinExistence type="predicted"/>
<sequence>MPSLFTTHVLPLLRPRRASLSLSLSHSHSTPLASPVRATHTRASSSAVAPLAGARQRRKPSPCASPAPSEKSRGRVSWRKLGHRRTREKEEHWADLYRDVEAYLGRMTATASLPHLETSPRRSQLRPKTSRTDKRRGMRFDAADSEPEPHASEELADEKWYMDGTLPPTPSTPCITPALLAGSHSSASNFLSGSERWALRKLGDDAWLLGVPPHFPVEGGPMSRSQSMVLYEFQR</sequence>